<dbReference type="EMBL" id="JARLKZ010000002">
    <property type="protein sequence ID" value="MEC0238884.1"/>
    <property type="molecule type" value="Genomic_DNA"/>
</dbReference>
<keyword evidence="5 6" id="KW-0472">Membrane</keyword>
<reference evidence="7 8" key="1">
    <citation type="submission" date="2023-03" db="EMBL/GenBank/DDBJ databases">
        <title>Bacillus Genome Sequencing.</title>
        <authorList>
            <person name="Dunlap C."/>
        </authorList>
    </citation>
    <scope>NUCLEOTIDE SEQUENCE [LARGE SCALE GENOMIC DNA]</scope>
    <source>
        <strain evidence="7 8">BD-525</strain>
    </source>
</reference>
<gene>
    <name evidence="7" type="ORF">P4H66_03240</name>
</gene>
<keyword evidence="8" id="KW-1185">Reference proteome</keyword>
<accession>A0ABU6GGP0</accession>
<protein>
    <submittedName>
        <fullName evidence="7">LysE family transporter</fullName>
    </submittedName>
</protein>
<sequence>MMFAMSVSLLNPHAILWIRLALLVRARSAMKVWTSPYLHISTILVSWIWFLSLAFAGKKVGDADTRGKILYMINKISALVIWAVAVYIAMKLFNLV</sequence>
<evidence type="ECO:0000256" key="3">
    <source>
        <dbReference type="ARBA" id="ARBA00022692"/>
    </source>
</evidence>
<dbReference type="RefSeq" id="WP_326085697.1">
    <property type="nucleotide sequence ID" value="NZ_JARLKZ010000002.1"/>
</dbReference>
<dbReference type="Proteomes" id="UP001344632">
    <property type="component" value="Unassembled WGS sequence"/>
</dbReference>
<dbReference type="InterPro" id="IPR001123">
    <property type="entry name" value="LeuE-type"/>
</dbReference>
<evidence type="ECO:0000313" key="7">
    <source>
        <dbReference type="EMBL" id="MEC0238884.1"/>
    </source>
</evidence>
<keyword evidence="3 6" id="KW-0812">Transmembrane</keyword>
<dbReference type="Pfam" id="PF01810">
    <property type="entry name" value="LysE"/>
    <property type="match status" value="1"/>
</dbReference>
<organism evidence="7 8">
    <name type="scientific">Paenibacillus dokdonensis</name>
    <dbReference type="NCBI Taxonomy" id="2567944"/>
    <lineage>
        <taxon>Bacteria</taxon>
        <taxon>Bacillati</taxon>
        <taxon>Bacillota</taxon>
        <taxon>Bacilli</taxon>
        <taxon>Bacillales</taxon>
        <taxon>Paenibacillaceae</taxon>
        <taxon>Paenibacillus</taxon>
    </lineage>
</organism>
<evidence type="ECO:0000256" key="4">
    <source>
        <dbReference type="ARBA" id="ARBA00022989"/>
    </source>
</evidence>
<comment type="caution">
    <text evidence="7">The sequence shown here is derived from an EMBL/GenBank/DDBJ whole genome shotgun (WGS) entry which is preliminary data.</text>
</comment>
<evidence type="ECO:0000256" key="2">
    <source>
        <dbReference type="ARBA" id="ARBA00022475"/>
    </source>
</evidence>
<name>A0ABU6GGP0_9BACL</name>
<evidence type="ECO:0000256" key="6">
    <source>
        <dbReference type="SAM" id="Phobius"/>
    </source>
</evidence>
<feature type="transmembrane region" description="Helical" evidence="6">
    <location>
        <begin position="69"/>
        <end position="90"/>
    </location>
</feature>
<keyword evidence="2" id="KW-1003">Cell membrane</keyword>
<evidence type="ECO:0000256" key="5">
    <source>
        <dbReference type="ARBA" id="ARBA00023136"/>
    </source>
</evidence>
<proteinExistence type="predicted"/>
<keyword evidence="4 6" id="KW-1133">Transmembrane helix</keyword>
<evidence type="ECO:0000256" key="1">
    <source>
        <dbReference type="ARBA" id="ARBA00004651"/>
    </source>
</evidence>
<evidence type="ECO:0000313" key="8">
    <source>
        <dbReference type="Proteomes" id="UP001344632"/>
    </source>
</evidence>
<feature type="transmembrane region" description="Helical" evidence="6">
    <location>
        <begin position="38"/>
        <end position="57"/>
    </location>
</feature>
<comment type="subcellular location">
    <subcellularLocation>
        <location evidence="1">Cell membrane</location>
        <topology evidence="1">Multi-pass membrane protein</topology>
    </subcellularLocation>
</comment>